<dbReference type="InterPro" id="IPR023753">
    <property type="entry name" value="FAD/NAD-binding_dom"/>
</dbReference>
<dbReference type="InterPro" id="IPR036188">
    <property type="entry name" value="FAD/NAD-bd_sf"/>
</dbReference>
<accession>A0A9E7KDQ6</accession>
<dbReference type="GO" id="GO:0005743">
    <property type="term" value="C:mitochondrial inner membrane"/>
    <property type="evidence" value="ECO:0007669"/>
    <property type="project" value="UniProtKB-SubCell"/>
</dbReference>
<dbReference type="InterPro" id="IPR045024">
    <property type="entry name" value="NDH-2"/>
</dbReference>
<dbReference type="EC" id="1.6.5.9" evidence="3"/>
<evidence type="ECO:0000256" key="1">
    <source>
        <dbReference type="ARBA" id="ARBA00004637"/>
    </source>
</evidence>
<evidence type="ECO:0000313" key="14">
    <source>
        <dbReference type="Proteomes" id="UP001055439"/>
    </source>
</evidence>
<comment type="catalytic activity">
    <reaction evidence="9">
        <text>a quinone + NADH + H(+) = a quinol + NAD(+)</text>
        <dbReference type="Rhea" id="RHEA:46160"/>
        <dbReference type="ChEBI" id="CHEBI:15378"/>
        <dbReference type="ChEBI" id="CHEBI:24646"/>
        <dbReference type="ChEBI" id="CHEBI:57540"/>
        <dbReference type="ChEBI" id="CHEBI:57945"/>
        <dbReference type="ChEBI" id="CHEBI:132124"/>
        <dbReference type="EC" id="1.6.5.9"/>
    </reaction>
</comment>
<dbReference type="Pfam" id="PF07992">
    <property type="entry name" value="Pyr_redox_2"/>
    <property type="match status" value="1"/>
</dbReference>
<evidence type="ECO:0000256" key="4">
    <source>
        <dbReference type="ARBA" id="ARBA00022630"/>
    </source>
</evidence>
<organism evidence="13 14">
    <name type="scientific">Musa troglodytarum</name>
    <name type="common">fe'i banana</name>
    <dbReference type="NCBI Taxonomy" id="320322"/>
    <lineage>
        <taxon>Eukaryota</taxon>
        <taxon>Viridiplantae</taxon>
        <taxon>Streptophyta</taxon>
        <taxon>Embryophyta</taxon>
        <taxon>Tracheophyta</taxon>
        <taxon>Spermatophyta</taxon>
        <taxon>Magnoliopsida</taxon>
        <taxon>Liliopsida</taxon>
        <taxon>Zingiberales</taxon>
        <taxon>Musaceae</taxon>
        <taxon>Musa</taxon>
    </lineage>
</organism>
<sequence length="848" mass="92542">MQPDVVSLSKAGRPPENILFRQKFRHSFHGRRPSQKHVATGALQSQVRNSPSVSISHLSPSSLVTCNEEAGTSPLATSIVPIPRSWKLLSPLFSTLNTNIWLVWLGPFLGTAQQVLVPSQSWRPQKKGRETRVLQRSSGRVCICLGSAFPVRSGTPVQNTTLPRSVARCPTKMVKNLLGENVWLKSQSRKHPPYKSGGLSPSPRLICSPLAGLLPTDSRSRLLALSVAAVTTKMLPSRIAKTALSQSFQAAGNHCMGMLRKGFLAAPTCHARLRDVIACGNGERSSLLRPADVFGVNSRGIGHTPHFQYPSADAAEDGLYSGDDDARVPGLEPTKAGEKPRVVVLGTGWAGCRFLKGLDTKLYDIVCISPRNHMVFTPLLASTCVGTLEFRSVAEPVSRIQSALSGAPNSYFYLASCTGIDTHKHQVHCESRSSAGLPDEPYHFKVAYDKLVIAAGADPLTFNIRGVKEHAMFLREVQHAQEIRRKLLLNLMLSEAPGISEEEKRRLLHCVVIGGGPTGVEFSGELSDFIMRDVRQRFSHVKDYVQVTLIEASEILSSFDVGLRQYATNHLTKSGVRLVRGVVKEVLPEKIILSDGTCVPYGLLVWSTGVGPSEFVKSLDLPKSPGGRIGVDEWLRVPSVEDVFALGDCAGFLEQTGRPVLPALAQVSFLGLLCAPRNRLCGSRSSRQLSALRRHACCKLQVAEREGKYLANLFNRMGKQNGGRAHRAEDVPLGDPFVYRHLGSMASVGRYKALVDLRQSKDAKGISMAGFVSWFIWRSAYLTRVVSWRNRIYVAVNWATTLVFGRDNSRIGHGIRSGRQGTGAGCAMKVGKLCPGITTGTSFEYIDA</sequence>
<gene>
    <name evidence="13" type="ORF">MUK42_11030</name>
</gene>
<dbReference type="PANTHER" id="PTHR43706">
    <property type="entry name" value="NADH DEHYDROGENASE"/>
    <property type="match status" value="1"/>
</dbReference>
<comment type="subcellular location">
    <subcellularLocation>
        <location evidence="1">Mitochondrion inner membrane</location>
        <topology evidence="1">Peripheral membrane protein</topology>
    </subcellularLocation>
</comment>
<dbReference type="GO" id="GO:0050136">
    <property type="term" value="F:NADH dehydrogenase (quinone) (non-electrogenic) activity"/>
    <property type="evidence" value="ECO:0007669"/>
    <property type="project" value="UniProtKB-EC"/>
</dbReference>
<evidence type="ECO:0000256" key="3">
    <source>
        <dbReference type="ARBA" id="ARBA00012637"/>
    </source>
</evidence>
<comment type="catalytic activity">
    <reaction evidence="10">
        <text>a ubiquinone + NADH + H(+) = a ubiquinol + NAD(+)</text>
        <dbReference type="Rhea" id="RHEA:23152"/>
        <dbReference type="Rhea" id="RHEA-COMP:9565"/>
        <dbReference type="Rhea" id="RHEA-COMP:9566"/>
        <dbReference type="ChEBI" id="CHEBI:15378"/>
        <dbReference type="ChEBI" id="CHEBI:16389"/>
        <dbReference type="ChEBI" id="CHEBI:17976"/>
        <dbReference type="ChEBI" id="CHEBI:57540"/>
        <dbReference type="ChEBI" id="CHEBI:57945"/>
    </reaction>
</comment>
<evidence type="ECO:0000256" key="9">
    <source>
        <dbReference type="ARBA" id="ARBA00047599"/>
    </source>
</evidence>
<evidence type="ECO:0000256" key="6">
    <source>
        <dbReference type="ARBA" id="ARBA00022827"/>
    </source>
</evidence>
<dbReference type="SUPFAM" id="SSF51905">
    <property type="entry name" value="FAD/NAD(P)-binding domain"/>
    <property type="match status" value="2"/>
</dbReference>
<keyword evidence="8" id="KW-0520">NAD</keyword>
<keyword evidence="6" id="KW-0274">FAD</keyword>
<evidence type="ECO:0000313" key="13">
    <source>
        <dbReference type="EMBL" id="URE16583.1"/>
    </source>
</evidence>
<evidence type="ECO:0000256" key="2">
    <source>
        <dbReference type="ARBA" id="ARBA00005272"/>
    </source>
</evidence>
<protein>
    <recommendedName>
        <fullName evidence="3">NADH:ubiquinone reductase (non-electrogenic)</fullName>
        <ecNumber evidence="3">1.6.5.9</ecNumber>
    </recommendedName>
</protein>
<keyword evidence="14" id="KW-1185">Reference proteome</keyword>
<evidence type="ECO:0000259" key="12">
    <source>
        <dbReference type="Pfam" id="PF22366"/>
    </source>
</evidence>
<keyword evidence="5" id="KW-0496">Mitochondrion</keyword>
<dbReference type="Pfam" id="PF22366">
    <property type="entry name" value="NDH2_C"/>
    <property type="match status" value="1"/>
</dbReference>
<keyword evidence="4" id="KW-0285">Flavoprotein</keyword>
<dbReference type="InterPro" id="IPR054585">
    <property type="entry name" value="NDH2-like_C"/>
</dbReference>
<dbReference type="Gene3D" id="3.50.50.100">
    <property type="match status" value="2"/>
</dbReference>
<name>A0A9E7KDQ6_9LILI</name>
<dbReference type="AlphaFoldDB" id="A0A9E7KDQ6"/>
<evidence type="ECO:0000259" key="11">
    <source>
        <dbReference type="Pfam" id="PF07992"/>
    </source>
</evidence>
<evidence type="ECO:0000256" key="7">
    <source>
        <dbReference type="ARBA" id="ARBA00023002"/>
    </source>
</evidence>
<dbReference type="PANTHER" id="PTHR43706:SF4">
    <property type="entry name" value="NADH:UBIQUINONE REDUCTASE (NON-ELECTROGENIC)"/>
    <property type="match status" value="1"/>
</dbReference>
<dbReference type="Proteomes" id="UP001055439">
    <property type="component" value="Chromosome 7"/>
</dbReference>
<reference evidence="13" key="1">
    <citation type="submission" date="2022-05" db="EMBL/GenBank/DDBJ databases">
        <title>The Musa troglodytarum L. genome provides insights into the mechanism of non-climacteric behaviour and enrichment of carotenoids.</title>
        <authorList>
            <person name="Wang J."/>
        </authorList>
    </citation>
    <scope>NUCLEOTIDE SEQUENCE</scope>
    <source>
        <tissue evidence="13">Leaf</tissue>
    </source>
</reference>
<dbReference type="PRINTS" id="PR00368">
    <property type="entry name" value="FADPNR"/>
</dbReference>
<keyword evidence="7" id="KW-0560">Oxidoreductase</keyword>
<evidence type="ECO:0000256" key="8">
    <source>
        <dbReference type="ARBA" id="ARBA00023027"/>
    </source>
</evidence>
<keyword evidence="5" id="KW-0999">Mitochondrion inner membrane</keyword>
<feature type="domain" description="FAD/NAD(P)-binding" evidence="11">
    <location>
        <begin position="341"/>
        <end position="656"/>
    </location>
</feature>
<dbReference type="OrthoDB" id="3244603at2759"/>
<evidence type="ECO:0000256" key="10">
    <source>
        <dbReference type="ARBA" id="ARBA00049010"/>
    </source>
</evidence>
<evidence type="ECO:0000256" key="5">
    <source>
        <dbReference type="ARBA" id="ARBA00022792"/>
    </source>
</evidence>
<dbReference type="EMBL" id="CP097509">
    <property type="protein sequence ID" value="URE16583.1"/>
    <property type="molecule type" value="Genomic_DNA"/>
</dbReference>
<proteinExistence type="inferred from homology"/>
<keyword evidence="5" id="KW-0472">Membrane</keyword>
<comment type="similarity">
    <text evidence="2">Belongs to the NADH dehydrogenase family.</text>
</comment>
<feature type="domain" description="External alternative NADH-ubiquinone oxidoreductase-like C-terminal" evidence="12">
    <location>
        <begin position="741"/>
        <end position="807"/>
    </location>
</feature>